<keyword evidence="1" id="KW-0472">Membrane</keyword>
<proteinExistence type="predicted"/>
<sequence length="73" mass="7262">MSPLPLAILLSSTGGAVAMALALGWWLAASAAGRLAPAEAAPKGTFGAFLMALGIAVLCLAISGHPAFWGEVR</sequence>
<dbReference type="EMBL" id="CP039690">
    <property type="protein sequence ID" value="QCI65542.1"/>
    <property type="molecule type" value="Genomic_DNA"/>
</dbReference>
<keyword evidence="3" id="KW-1185">Reference proteome</keyword>
<dbReference type="AlphaFoldDB" id="A0A4D7BBT8"/>
<dbReference type="Proteomes" id="UP000298781">
    <property type="component" value="Chromosome"/>
</dbReference>
<name>A0A4D7BBT8_9HYPH</name>
<protein>
    <submittedName>
        <fullName evidence="2">Uncharacterized protein</fullName>
    </submittedName>
</protein>
<accession>A0A4D7BBT8</accession>
<evidence type="ECO:0000313" key="3">
    <source>
        <dbReference type="Proteomes" id="UP000298781"/>
    </source>
</evidence>
<dbReference type="RefSeq" id="WP_136960988.1">
    <property type="nucleotide sequence ID" value="NZ_CP039690.1"/>
</dbReference>
<organism evidence="2 3">
    <name type="scientific">Phreatobacter stygius</name>
    <dbReference type="NCBI Taxonomy" id="1940610"/>
    <lineage>
        <taxon>Bacteria</taxon>
        <taxon>Pseudomonadati</taxon>
        <taxon>Pseudomonadota</taxon>
        <taxon>Alphaproteobacteria</taxon>
        <taxon>Hyphomicrobiales</taxon>
        <taxon>Phreatobacteraceae</taxon>
        <taxon>Phreatobacter</taxon>
    </lineage>
</organism>
<keyword evidence="1" id="KW-0812">Transmembrane</keyword>
<reference evidence="2 3" key="1">
    <citation type="submission" date="2019-04" db="EMBL/GenBank/DDBJ databases">
        <title>Phreatobacter aquaticus sp. nov.</title>
        <authorList>
            <person name="Choi A."/>
        </authorList>
    </citation>
    <scope>NUCLEOTIDE SEQUENCE [LARGE SCALE GENOMIC DNA]</scope>
    <source>
        <strain evidence="2 3">KCTC 52518</strain>
    </source>
</reference>
<keyword evidence="1" id="KW-1133">Transmembrane helix</keyword>
<gene>
    <name evidence="2" type="ORF">E8M01_15800</name>
</gene>
<dbReference type="KEGG" id="pstg:E8M01_15800"/>
<evidence type="ECO:0000256" key="1">
    <source>
        <dbReference type="SAM" id="Phobius"/>
    </source>
</evidence>
<evidence type="ECO:0000313" key="2">
    <source>
        <dbReference type="EMBL" id="QCI65542.1"/>
    </source>
</evidence>
<feature type="transmembrane region" description="Helical" evidence="1">
    <location>
        <begin position="46"/>
        <end position="69"/>
    </location>
</feature>